<sequence>MLNSLHNRKKQARLKASAALTFPSRPSMNPTDNAKPKAKFSSRNLSAVFKAPLRTKPLADNATGSLQRPNSRMLVLGRAAVAPPAPLNTPSLKRESQVHDVHVSLVPAGSNWAESAEKQQKTEAPELSPAPADVVVSTVAPEKVWTPENVAEHLHTGSVSARPKMMVESSGRWGDDAVEQDIVQNNIRRQMQKEREFPDLKEAVEEVQTHHDQGHTPVADTLPSQQSEQHQGRATGRWAHFNEQQEMHRPVHDRYERDEGDCHGRGEDDRWSHGCYSRYDGDYGRGRRPYEASDDTISPVPNDSHTHFSRSDARFDVLASGDRDRVLSHSPHRMDWSRGRLARRDGRSSSPSSLNGPKDSSFGFRSPRPDRSLTHSPAPKTLPMTADVAPARAMNWRNLSSSEEESARAWGRAATACSKDEEPSTPVAEAVESSSTGSSSNASAKSSPSPQIQLLKRPKMLFDPKTGSMVNAEDKAASGKRQAGTKTTKSSKPPAAAVTSSVIAVHSVQDVAVKDTARGSKTASSVSSNVVEPTADKVYPKENNKRRSAKGAIPKEGRSVQQESRNREEKRRGSRNPAANVPDSERPSNGETTERGKHSMATRDDRAGSSRRQSNRKVEVMAVTPSKVTPHDVELLKKIAEGSSGGVVVLTDEKKGIEVSQEGEGFETVKSRRAVLNEKQQLRQRLASTEAAAPASDERKSLVEEQQSKGEQVQENFSHARGKAVNSRRKVEQASKDRKPRTKQPKQAKSKHVLAKSAAPASAAAKQPASPMKPTEQVAGEAPTESTVSKKRTQYVKVVPATEENSRREKQTQGSSTRKSSDRKASSSSAGGNHQKHEPTKHTAQKVSTRGPVAKAKSKQVRQVYVVKTPAPPAATASSATSTAA</sequence>
<feature type="compositionally biased region" description="Basic and acidic residues" evidence="2">
    <location>
        <begin position="583"/>
        <end position="608"/>
    </location>
</feature>
<evidence type="ECO:0000313" key="4">
    <source>
        <dbReference type="EMBL" id="KAG2852596.1"/>
    </source>
</evidence>
<evidence type="ECO:0000313" key="9">
    <source>
        <dbReference type="Proteomes" id="UP000251314"/>
    </source>
</evidence>
<proteinExistence type="predicted"/>
<evidence type="ECO:0000259" key="3">
    <source>
        <dbReference type="Pfam" id="PF07001"/>
    </source>
</evidence>
<dbReference type="Proteomes" id="UP000736787">
    <property type="component" value="Unassembled WGS sequence"/>
</dbReference>
<keyword evidence="9" id="KW-1185">Reference proteome</keyword>
<feature type="compositionally biased region" description="Basic and acidic residues" evidence="2">
    <location>
        <begin position="534"/>
        <end position="545"/>
    </location>
</feature>
<feature type="compositionally biased region" description="Basic and acidic residues" evidence="2">
    <location>
        <begin position="337"/>
        <end position="347"/>
    </location>
</feature>
<feature type="compositionally biased region" description="Basic residues" evidence="2">
    <location>
        <begin position="1"/>
        <end position="13"/>
    </location>
</feature>
<reference evidence="4" key="2">
    <citation type="submission" date="2018-10" db="EMBL/GenBank/DDBJ databases">
        <title>Effector identification in a new, highly contiguous assembly of the strawberry crown rot pathogen Phytophthora cactorum.</title>
        <authorList>
            <person name="Armitage A.D."/>
            <person name="Nellist C.F."/>
            <person name="Bates H."/>
            <person name="Vickerstaff R.J."/>
            <person name="Harrison R.J."/>
        </authorList>
    </citation>
    <scope>NUCLEOTIDE SEQUENCE</scope>
    <source>
        <strain evidence="4">15-7</strain>
        <strain evidence="5">4040</strain>
        <strain evidence="6">P415</strain>
        <strain evidence="7">P421</strain>
    </source>
</reference>
<evidence type="ECO:0000313" key="6">
    <source>
        <dbReference type="EMBL" id="KAG2974154.1"/>
    </source>
</evidence>
<feature type="region of interest" description="Disordered" evidence="2">
    <location>
        <begin position="1"/>
        <end position="41"/>
    </location>
</feature>
<dbReference type="EMBL" id="RCMK01000520">
    <property type="protein sequence ID" value="KAG2924052.1"/>
    <property type="molecule type" value="Genomic_DNA"/>
</dbReference>
<dbReference type="Proteomes" id="UP000251314">
    <property type="component" value="Unassembled WGS sequence"/>
</dbReference>
<evidence type="ECO:0000313" key="8">
    <source>
        <dbReference type="EMBL" id="RAW30679.1"/>
    </source>
</evidence>
<dbReference type="EMBL" id="RCMV01000505">
    <property type="protein sequence ID" value="KAG3216157.1"/>
    <property type="molecule type" value="Genomic_DNA"/>
</dbReference>
<evidence type="ECO:0000256" key="1">
    <source>
        <dbReference type="ARBA" id="ARBA00022553"/>
    </source>
</evidence>
<gene>
    <name evidence="8" type="ORF">PC110_g12956</name>
    <name evidence="4" type="ORF">PC113_g14886</name>
    <name evidence="5" type="ORF">PC117_g15508</name>
    <name evidence="6" type="ORF">PC118_g14700</name>
    <name evidence="7" type="ORF">PC129_g12975</name>
</gene>
<feature type="compositionally biased region" description="Low complexity" evidence="2">
    <location>
        <begin position="874"/>
        <end position="885"/>
    </location>
</feature>
<organism evidence="8 9">
    <name type="scientific">Phytophthora cactorum</name>
    <dbReference type="NCBI Taxonomy" id="29920"/>
    <lineage>
        <taxon>Eukaryota</taxon>
        <taxon>Sar</taxon>
        <taxon>Stramenopiles</taxon>
        <taxon>Oomycota</taxon>
        <taxon>Peronosporomycetes</taxon>
        <taxon>Peronosporales</taxon>
        <taxon>Peronosporaceae</taxon>
        <taxon>Phytophthora</taxon>
    </lineage>
</organism>
<feature type="compositionally biased region" description="Low complexity" evidence="2">
    <location>
        <begin position="433"/>
        <end position="449"/>
    </location>
</feature>
<feature type="domain" description="BAT2 N-terminal" evidence="3">
    <location>
        <begin position="34"/>
        <end position="206"/>
    </location>
</feature>
<feature type="compositionally biased region" description="Basic and acidic residues" evidence="2">
    <location>
        <begin position="553"/>
        <end position="571"/>
    </location>
</feature>
<dbReference type="AlphaFoldDB" id="A0A329S1W7"/>
<feature type="region of interest" description="Disordered" evidence="2">
    <location>
        <begin position="207"/>
        <end position="308"/>
    </location>
</feature>
<evidence type="ECO:0000256" key="2">
    <source>
        <dbReference type="SAM" id="MobiDB-lite"/>
    </source>
</evidence>
<dbReference type="VEuPathDB" id="FungiDB:PC110_g12956"/>
<dbReference type="OrthoDB" id="168487at2759"/>
<comment type="caution">
    <text evidence="8">The sequence shown here is derived from an EMBL/GenBank/DDBJ whole genome shotgun (WGS) entry which is preliminary data.</text>
</comment>
<feature type="compositionally biased region" description="Basic and acidic residues" evidence="2">
    <location>
        <begin position="243"/>
        <end position="272"/>
    </location>
</feature>
<name>A0A329S1W7_9STRA</name>
<evidence type="ECO:0000313" key="5">
    <source>
        <dbReference type="EMBL" id="KAG2924052.1"/>
    </source>
</evidence>
<dbReference type="Proteomes" id="UP000735874">
    <property type="component" value="Unassembled WGS sequence"/>
</dbReference>
<dbReference type="Proteomes" id="UP000760860">
    <property type="component" value="Unassembled WGS sequence"/>
</dbReference>
<feature type="compositionally biased region" description="Basic residues" evidence="2">
    <location>
        <begin position="738"/>
        <end position="754"/>
    </location>
</feature>
<dbReference type="Proteomes" id="UP000697107">
    <property type="component" value="Unassembled WGS sequence"/>
</dbReference>
<dbReference type="InterPro" id="IPR009738">
    <property type="entry name" value="BAT2_N"/>
</dbReference>
<dbReference type="EMBL" id="MJFZ01000358">
    <property type="protein sequence ID" value="RAW30679.1"/>
    <property type="molecule type" value="Genomic_DNA"/>
</dbReference>
<dbReference type="EMBL" id="RCMG01000532">
    <property type="protein sequence ID" value="KAG2852596.1"/>
    <property type="molecule type" value="Genomic_DNA"/>
</dbReference>
<dbReference type="Pfam" id="PF07001">
    <property type="entry name" value="BAT2_N"/>
    <property type="match status" value="1"/>
</dbReference>
<keyword evidence="1" id="KW-0597">Phosphoprotein</keyword>
<reference evidence="8 9" key="1">
    <citation type="submission" date="2018-01" db="EMBL/GenBank/DDBJ databases">
        <title>Draft genome of the strawberry crown rot pathogen Phytophthora cactorum.</title>
        <authorList>
            <person name="Armitage A.D."/>
            <person name="Lysoe E."/>
            <person name="Nellist C.F."/>
            <person name="Harrison R.J."/>
            <person name="Brurberg M.B."/>
        </authorList>
    </citation>
    <scope>NUCLEOTIDE SEQUENCE [LARGE SCALE GENOMIC DNA]</scope>
    <source>
        <strain evidence="8 9">10300</strain>
    </source>
</reference>
<feature type="region of interest" description="Disordered" evidence="2">
    <location>
        <begin position="337"/>
        <end position="622"/>
    </location>
</feature>
<feature type="compositionally biased region" description="Basic and acidic residues" evidence="2">
    <location>
        <begin position="279"/>
        <end position="291"/>
    </location>
</feature>
<protein>
    <recommendedName>
        <fullName evidence="3">BAT2 N-terminal domain-containing protein</fullName>
    </recommendedName>
</protein>
<accession>A0A329S1W7</accession>
<feature type="compositionally biased region" description="Polar residues" evidence="2">
    <location>
        <begin position="519"/>
        <end position="531"/>
    </location>
</feature>
<feature type="region of interest" description="Disordered" evidence="2">
    <location>
        <begin position="682"/>
        <end position="885"/>
    </location>
</feature>
<dbReference type="EMBL" id="RCML01000545">
    <property type="protein sequence ID" value="KAG2974154.1"/>
    <property type="molecule type" value="Genomic_DNA"/>
</dbReference>
<feature type="compositionally biased region" description="Low complexity" evidence="2">
    <location>
        <begin position="755"/>
        <end position="774"/>
    </location>
</feature>
<feature type="compositionally biased region" description="Basic and acidic residues" evidence="2">
    <location>
        <begin position="696"/>
        <end position="708"/>
    </location>
</feature>
<evidence type="ECO:0000313" key="7">
    <source>
        <dbReference type="EMBL" id="KAG3216157.1"/>
    </source>
</evidence>